<evidence type="ECO:0000313" key="2">
    <source>
        <dbReference type="EMBL" id="VEV56449.1"/>
    </source>
</evidence>
<feature type="compositionally biased region" description="Polar residues" evidence="1">
    <location>
        <begin position="222"/>
        <end position="233"/>
    </location>
</feature>
<dbReference type="KEGG" id="pvv:PVVCY_0902590"/>
<accession>A0A449BSY6</accession>
<feature type="compositionally biased region" description="Basic and acidic residues" evidence="1">
    <location>
        <begin position="142"/>
        <end position="160"/>
    </location>
</feature>
<feature type="compositionally biased region" description="Basic and acidic residues" evidence="1">
    <location>
        <begin position="209"/>
        <end position="219"/>
    </location>
</feature>
<name>A0A449BSY6_PLAVN</name>
<dbReference type="GeneID" id="19961153"/>
<evidence type="ECO:0000313" key="3">
    <source>
        <dbReference type="Proteomes" id="UP000290582"/>
    </source>
</evidence>
<sequence length="250" mass="28683">MANITTKINFSIKLNNTNIHTCLQKNNQTNICLICYYYIQNNINNLHYYNKIFSEFYNNTNIYNYNFHIHNECLKNILHLYISLTYLYNIMKNGDLLNGVIANSLDHVKIKKAEILPAQARKKKDIIAFALIGFLSGNKSVHKNEENKENNNDKNKDKNETFSNNGGESKRSGTGDGNGDEENEDGSENDENANDADNSSDTEEEEDEEKKQNKQKKMESSIGDQNVKNGISKSKTRGVQNKKKKKKKKR</sequence>
<dbReference type="AlphaFoldDB" id="A0A449BSY6"/>
<evidence type="ECO:0000256" key="1">
    <source>
        <dbReference type="SAM" id="MobiDB-lite"/>
    </source>
</evidence>
<dbReference type="VEuPathDB" id="PlasmoDB:PVVCY_0902590"/>
<feature type="compositionally biased region" description="Basic residues" evidence="1">
    <location>
        <begin position="234"/>
        <end position="250"/>
    </location>
</feature>
<gene>
    <name evidence="2" type="ORF">PVVCY_0902590</name>
</gene>
<organism evidence="2 3">
    <name type="scientific">Plasmodium vinckei vinckei</name>
    <dbReference type="NCBI Taxonomy" id="54757"/>
    <lineage>
        <taxon>Eukaryota</taxon>
        <taxon>Sar</taxon>
        <taxon>Alveolata</taxon>
        <taxon>Apicomplexa</taxon>
        <taxon>Aconoidasida</taxon>
        <taxon>Haemosporida</taxon>
        <taxon>Plasmodiidae</taxon>
        <taxon>Plasmodium</taxon>
        <taxon>Plasmodium (Vinckeia)</taxon>
    </lineage>
</organism>
<reference evidence="2 3" key="1">
    <citation type="submission" date="2019-01" db="EMBL/GenBank/DDBJ databases">
        <authorList>
            <person name="Ramaprasad A."/>
        </authorList>
    </citation>
    <scope>NUCLEOTIDE SEQUENCE [LARGE SCALE GENOMIC DNA]</scope>
</reference>
<feature type="region of interest" description="Disordered" evidence="1">
    <location>
        <begin position="142"/>
        <end position="250"/>
    </location>
</feature>
<proteinExistence type="predicted"/>
<dbReference type="RefSeq" id="XP_008624821.2">
    <property type="nucleotide sequence ID" value="XM_008626599.2"/>
</dbReference>
<dbReference type="EMBL" id="LR215065">
    <property type="protein sequence ID" value="VEV56449.1"/>
    <property type="molecule type" value="Genomic_DNA"/>
</dbReference>
<protein>
    <submittedName>
        <fullName evidence="2">Uncharacterized protein</fullName>
    </submittedName>
</protein>
<feature type="compositionally biased region" description="Acidic residues" evidence="1">
    <location>
        <begin position="178"/>
        <end position="208"/>
    </location>
</feature>
<dbReference type="Proteomes" id="UP000290582">
    <property type="component" value="Chromosome PVVCY_09"/>
</dbReference>